<proteinExistence type="inferred from homology"/>
<organism evidence="5 6">
    <name type="scientific">Inhella gelatinilytica</name>
    <dbReference type="NCBI Taxonomy" id="2795030"/>
    <lineage>
        <taxon>Bacteria</taxon>
        <taxon>Pseudomonadati</taxon>
        <taxon>Pseudomonadota</taxon>
        <taxon>Betaproteobacteria</taxon>
        <taxon>Burkholderiales</taxon>
        <taxon>Sphaerotilaceae</taxon>
        <taxon>Inhella</taxon>
    </lineage>
</organism>
<evidence type="ECO:0000256" key="1">
    <source>
        <dbReference type="ARBA" id="ARBA00010062"/>
    </source>
</evidence>
<dbReference type="RefSeq" id="WP_198100634.1">
    <property type="nucleotide sequence ID" value="NZ_JAEDAL010000003.1"/>
</dbReference>
<dbReference type="EMBL" id="JAEDAL010000003">
    <property type="protein sequence ID" value="MBH9553028.1"/>
    <property type="molecule type" value="Genomic_DNA"/>
</dbReference>
<dbReference type="InterPro" id="IPR028082">
    <property type="entry name" value="Peripla_BP_I"/>
</dbReference>
<evidence type="ECO:0000256" key="2">
    <source>
        <dbReference type="ARBA" id="ARBA00022729"/>
    </source>
</evidence>
<evidence type="ECO:0000313" key="5">
    <source>
        <dbReference type="EMBL" id="MBH9553028.1"/>
    </source>
</evidence>
<comment type="caution">
    <text evidence="5">The sequence shown here is derived from an EMBL/GenBank/DDBJ whole genome shotgun (WGS) entry which is preliminary data.</text>
</comment>
<reference evidence="5" key="1">
    <citation type="submission" date="2020-12" db="EMBL/GenBank/DDBJ databases">
        <title>The genome sequence of Inhella sp. 4Y17.</title>
        <authorList>
            <person name="Liu Y."/>
        </authorList>
    </citation>
    <scope>NUCLEOTIDE SEQUENCE</scope>
    <source>
        <strain evidence="5">4Y10</strain>
    </source>
</reference>
<evidence type="ECO:0000256" key="3">
    <source>
        <dbReference type="SAM" id="SignalP"/>
    </source>
</evidence>
<gene>
    <name evidence="5" type="ORF">I7X43_09180</name>
</gene>
<protein>
    <submittedName>
        <fullName evidence="5">ABC transporter substrate-binding protein</fullName>
    </submittedName>
</protein>
<dbReference type="InterPro" id="IPR028081">
    <property type="entry name" value="Leu-bd"/>
</dbReference>
<dbReference type="CDD" id="cd19978">
    <property type="entry name" value="PBP1_ABC_ligand_binding-like"/>
    <property type="match status" value="1"/>
</dbReference>
<name>A0A931IZY2_9BURK</name>
<keyword evidence="6" id="KW-1185">Reference proteome</keyword>
<keyword evidence="2 3" id="KW-0732">Signal</keyword>
<comment type="similarity">
    <text evidence="1">Belongs to the leucine-binding protein family.</text>
</comment>
<dbReference type="AlphaFoldDB" id="A0A931IZY2"/>
<dbReference type="PANTHER" id="PTHR47235">
    <property type="entry name" value="BLR6548 PROTEIN"/>
    <property type="match status" value="1"/>
</dbReference>
<evidence type="ECO:0000259" key="4">
    <source>
        <dbReference type="Pfam" id="PF13458"/>
    </source>
</evidence>
<sequence length="366" mass="38748">MALHRRHWLLTASALAWHAQAAEPGIVLGASAALSGPARLLGQRYHVGSEAALRAANLSGGIHGRAVQLLRLDDAYEADRAVANTEALVQNPQVVGLLGYIGTPTSMAALPVVKRHGMAFVGPFTGADALWERSTPQVFNVRASYRDEAKTLAQAMRVDGCKTLGVLYQADLFGRAGLEAMREALQAQPGPRLSALATVKRNTVEVAAAVELLVRAEPLDALFMVSTYGSCAAFIQAARAAGFAGRFYTLSFVGLEPLRDALGGAMHGVSVSQVVPDPDDARLPVAAAYQAALRAHGDGGADSISFEGFLSTQVMLTALKRATRPLDRRALLQALEGLGMLDLAGFTVDYRPGRRRGSSLVRVVRA</sequence>
<accession>A0A931IZY2</accession>
<dbReference type="SUPFAM" id="SSF53822">
    <property type="entry name" value="Periplasmic binding protein-like I"/>
    <property type="match status" value="1"/>
</dbReference>
<dbReference type="Proteomes" id="UP000620139">
    <property type="component" value="Unassembled WGS sequence"/>
</dbReference>
<feature type="chain" id="PRO_5037321746" evidence="3">
    <location>
        <begin position="22"/>
        <end position="366"/>
    </location>
</feature>
<evidence type="ECO:0000313" key="6">
    <source>
        <dbReference type="Proteomes" id="UP000620139"/>
    </source>
</evidence>
<feature type="domain" description="Leucine-binding protein" evidence="4">
    <location>
        <begin position="26"/>
        <end position="365"/>
    </location>
</feature>
<dbReference type="PANTHER" id="PTHR47235:SF1">
    <property type="entry name" value="BLR6548 PROTEIN"/>
    <property type="match status" value="1"/>
</dbReference>
<dbReference type="Pfam" id="PF13458">
    <property type="entry name" value="Peripla_BP_6"/>
    <property type="match status" value="1"/>
</dbReference>
<dbReference type="Gene3D" id="3.40.50.2300">
    <property type="match status" value="2"/>
</dbReference>
<feature type="signal peptide" evidence="3">
    <location>
        <begin position="1"/>
        <end position="21"/>
    </location>
</feature>